<name>A0A0R0LWF7_9MICR</name>
<dbReference type="AlphaFoldDB" id="A0A0R0LWF7"/>
<accession>A0A0R0LWF7</accession>
<dbReference type="VEuPathDB" id="MicrosporidiaDB:M153_751000353"/>
<dbReference type="EMBL" id="LGUB01000288">
    <property type="protein sequence ID" value="KRH93578.1"/>
    <property type="molecule type" value="Genomic_DNA"/>
</dbReference>
<sequence>MLEEDCQKTIKYLTGTLNERFNMTVSIKTVKRAIDNFNFSLKRITLRPARRNTIKNIEMRHKYAQSFYRLLAEYDGENFIFLDEVGFKVGMRRSRGRSERGFPANTSVPN</sequence>
<proteinExistence type="predicted"/>
<dbReference type="OrthoDB" id="2194526at2759"/>
<reference evidence="1 2" key="1">
    <citation type="submission" date="2015-07" db="EMBL/GenBank/DDBJ databases">
        <title>The genome of Pseudoloma neurophilia, a relevant intracellular parasite of the zebrafish.</title>
        <authorList>
            <person name="Ndikumana S."/>
            <person name="Pelin A."/>
            <person name="Sanders J."/>
            <person name="Corradi N."/>
        </authorList>
    </citation>
    <scope>NUCLEOTIDE SEQUENCE [LARGE SCALE GENOMIC DNA]</scope>
    <source>
        <strain evidence="1 2">MK1</strain>
    </source>
</reference>
<evidence type="ECO:0000313" key="2">
    <source>
        <dbReference type="Proteomes" id="UP000051530"/>
    </source>
</evidence>
<organism evidence="1 2">
    <name type="scientific">Pseudoloma neurophilia</name>
    <dbReference type="NCBI Taxonomy" id="146866"/>
    <lineage>
        <taxon>Eukaryota</taxon>
        <taxon>Fungi</taxon>
        <taxon>Fungi incertae sedis</taxon>
        <taxon>Microsporidia</taxon>
        <taxon>Pseudoloma</taxon>
    </lineage>
</organism>
<comment type="caution">
    <text evidence="1">The sequence shown here is derived from an EMBL/GenBank/DDBJ whole genome shotgun (WGS) entry which is preliminary data.</text>
</comment>
<evidence type="ECO:0000313" key="1">
    <source>
        <dbReference type="EMBL" id="KRH93578.1"/>
    </source>
</evidence>
<keyword evidence="2" id="KW-1185">Reference proteome</keyword>
<protein>
    <submittedName>
        <fullName evidence="1">Uncharacterized protein</fullName>
    </submittedName>
</protein>
<gene>
    <name evidence="1" type="ORF">M153_751000353</name>
</gene>
<dbReference type="Proteomes" id="UP000051530">
    <property type="component" value="Unassembled WGS sequence"/>
</dbReference>